<accession>A0CBZ2</accession>
<dbReference type="RefSeq" id="XP_001435706.1">
    <property type="nucleotide sequence ID" value="XM_001435669.1"/>
</dbReference>
<sequence length="148" mass="18025">MLLPKRDLYNHDYTVKFYPKVNNNQFYKDMMKNEQLLNYYVFKNEFFKQHVELQKYRDYGLIGSVGVSLIAIYFYKNLPLISRIQGKWTSFLMKLMIFGLPYATVYIVTDELKEKQMWDQYTKNFKNYVYYKQTGDIRCFKVQIESTV</sequence>
<dbReference type="Proteomes" id="UP000000600">
    <property type="component" value="Unassembled WGS sequence"/>
</dbReference>
<dbReference type="KEGG" id="ptm:GSPATT00037093001"/>
<evidence type="ECO:0000313" key="3">
    <source>
        <dbReference type="Proteomes" id="UP000000600"/>
    </source>
</evidence>
<dbReference type="AlphaFoldDB" id="A0CBZ2"/>
<proteinExistence type="predicted"/>
<evidence type="ECO:0008006" key="4">
    <source>
        <dbReference type="Google" id="ProtNLM"/>
    </source>
</evidence>
<evidence type="ECO:0000313" key="2">
    <source>
        <dbReference type="EMBL" id="CAK68309.1"/>
    </source>
</evidence>
<feature type="transmembrane region" description="Helical" evidence="1">
    <location>
        <begin position="59"/>
        <end position="76"/>
    </location>
</feature>
<evidence type="ECO:0000256" key="1">
    <source>
        <dbReference type="SAM" id="Phobius"/>
    </source>
</evidence>
<organism evidence="2 3">
    <name type="scientific">Paramecium tetraurelia</name>
    <dbReference type="NCBI Taxonomy" id="5888"/>
    <lineage>
        <taxon>Eukaryota</taxon>
        <taxon>Sar</taxon>
        <taxon>Alveolata</taxon>
        <taxon>Ciliophora</taxon>
        <taxon>Intramacronucleata</taxon>
        <taxon>Oligohymenophorea</taxon>
        <taxon>Peniculida</taxon>
        <taxon>Parameciidae</taxon>
        <taxon>Paramecium</taxon>
    </lineage>
</organism>
<name>A0CBZ2_PARTE</name>
<protein>
    <recommendedName>
        <fullName evidence="4">Transmembrane protein</fullName>
    </recommendedName>
</protein>
<reference evidence="2 3" key="1">
    <citation type="journal article" date="2006" name="Nature">
        <title>Global trends of whole-genome duplications revealed by the ciliate Paramecium tetraurelia.</title>
        <authorList>
            <consortium name="Genoscope"/>
            <person name="Aury J.-M."/>
            <person name="Jaillon O."/>
            <person name="Duret L."/>
            <person name="Noel B."/>
            <person name="Jubin C."/>
            <person name="Porcel B.M."/>
            <person name="Segurens B."/>
            <person name="Daubin V."/>
            <person name="Anthouard V."/>
            <person name="Aiach N."/>
            <person name="Arnaiz O."/>
            <person name="Billaut A."/>
            <person name="Beisson J."/>
            <person name="Blanc I."/>
            <person name="Bouhouche K."/>
            <person name="Camara F."/>
            <person name="Duharcourt S."/>
            <person name="Guigo R."/>
            <person name="Gogendeau D."/>
            <person name="Katinka M."/>
            <person name="Keller A.-M."/>
            <person name="Kissmehl R."/>
            <person name="Klotz C."/>
            <person name="Koll F."/>
            <person name="Le Moue A."/>
            <person name="Lepere C."/>
            <person name="Malinsky S."/>
            <person name="Nowacki M."/>
            <person name="Nowak J.K."/>
            <person name="Plattner H."/>
            <person name="Poulain J."/>
            <person name="Ruiz F."/>
            <person name="Serrano V."/>
            <person name="Zagulski M."/>
            <person name="Dessen P."/>
            <person name="Betermier M."/>
            <person name="Weissenbach J."/>
            <person name="Scarpelli C."/>
            <person name="Schachter V."/>
            <person name="Sperling L."/>
            <person name="Meyer E."/>
            <person name="Cohen J."/>
            <person name="Wincker P."/>
        </authorList>
    </citation>
    <scope>NUCLEOTIDE SEQUENCE [LARGE SCALE GENOMIC DNA]</scope>
    <source>
        <strain evidence="2 3">Stock d4-2</strain>
    </source>
</reference>
<dbReference type="OrthoDB" id="288287at2759"/>
<dbReference type="EMBL" id="CT868058">
    <property type="protein sequence ID" value="CAK68309.1"/>
    <property type="molecule type" value="Genomic_DNA"/>
</dbReference>
<dbReference type="HOGENOM" id="CLU_1762320_0_0_1"/>
<dbReference type="InParanoid" id="A0CBZ2"/>
<keyword evidence="1" id="KW-1133">Transmembrane helix</keyword>
<gene>
    <name evidence="2" type="ORF">GSPATT00037093001</name>
</gene>
<keyword evidence="1" id="KW-0812">Transmembrane</keyword>
<dbReference type="eggNOG" id="ENOG502T0KD">
    <property type="taxonomic scope" value="Eukaryota"/>
</dbReference>
<feature type="transmembrane region" description="Helical" evidence="1">
    <location>
        <begin position="88"/>
        <end position="108"/>
    </location>
</feature>
<keyword evidence="1" id="KW-0472">Membrane</keyword>
<keyword evidence="3" id="KW-1185">Reference proteome</keyword>
<dbReference type="GeneID" id="5021491"/>
<dbReference type="OMA" id="YATVYIV"/>